<feature type="signal peptide" evidence="1">
    <location>
        <begin position="1"/>
        <end position="30"/>
    </location>
</feature>
<keyword evidence="1" id="KW-0732">Signal</keyword>
<comment type="caution">
    <text evidence="2">The sequence shown here is derived from an EMBL/GenBank/DDBJ whole genome shotgun (WGS) entry which is preliminary data.</text>
</comment>
<evidence type="ECO:0000313" key="2">
    <source>
        <dbReference type="EMBL" id="MDB6247609.1"/>
    </source>
</evidence>
<name>A0AAW6BEQ7_LACAM</name>
<feature type="chain" id="PRO_5043476369" evidence="1">
    <location>
        <begin position="31"/>
        <end position="93"/>
    </location>
</feature>
<dbReference type="EMBL" id="JAOTHD010000047">
    <property type="protein sequence ID" value="MDB6247609.1"/>
    <property type="molecule type" value="Genomic_DNA"/>
</dbReference>
<organism evidence="2 3">
    <name type="scientific">Lactobacillus amylovorus</name>
    <dbReference type="NCBI Taxonomy" id="1604"/>
    <lineage>
        <taxon>Bacteria</taxon>
        <taxon>Bacillati</taxon>
        <taxon>Bacillota</taxon>
        <taxon>Bacilli</taxon>
        <taxon>Lactobacillales</taxon>
        <taxon>Lactobacillaceae</taxon>
        <taxon>Lactobacillus</taxon>
    </lineage>
</organism>
<protein>
    <submittedName>
        <fullName evidence="2">Uncharacterized protein</fullName>
    </submittedName>
</protein>
<dbReference type="RefSeq" id="WP_271327292.1">
    <property type="nucleotide sequence ID" value="NZ_JAOTHC010000045.1"/>
</dbReference>
<dbReference type="Proteomes" id="UP001141961">
    <property type="component" value="Unassembled WGS sequence"/>
</dbReference>
<dbReference type="AlphaFoldDB" id="A0AAW6BEQ7"/>
<reference evidence="2" key="2">
    <citation type="submission" date="2022-10" db="EMBL/GenBank/DDBJ databases">
        <authorList>
            <person name="Kostovova I."/>
            <person name="Moravkova M."/>
            <person name="Pechar R."/>
        </authorList>
    </citation>
    <scope>NUCLEOTIDE SEQUENCE</scope>
    <source>
        <strain evidence="2">M597B</strain>
    </source>
</reference>
<sequence length="93" mass="9974">MKFKKTIVSLTGLALLSVDSLTLSSNPVSAAENDNSTTVTLKVKKAEQSQVNSKSLLDSKIYAKNLWDIGPGGGAPGGLPRTWGPGYTWHWWG</sequence>
<reference evidence="2" key="1">
    <citation type="journal article" date="2022" name="Microorganisms">
        <title>Antibiotic Susceptibility, Resistance Gene Determinants and Corresponding Genomic Regions in Lactobacillus amylovorus Isolates Derived from Wild Boars and Domestic Pigs.</title>
        <authorList>
            <person name="Moravkova M."/>
            <person name="Kostovova I."/>
            <person name="Kavanova K."/>
            <person name="Pechar R."/>
            <person name="Stanek S."/>
            <person name="Brychta A."/>
            <person name="Zeman M."/>
            <person name="Kubasova T."/>
        </authorList>
    </citation>
    <scope>NUCLEOTIDE SEQUENCE</scope>
    <source>
        <strain evidence="2">M597B</strain>
    </source>
</reference>
<evidence type="ECO:0000256" key="1">
    <source>
        <dbReference type="SAM" id="SignalP"/>
    </source>
</evidence>
<proteinExistence type="predicted"/>
<evidence type="ECO:0000313" key="3">
    <source>
        <dbReference type="Proteomes" id="UP001141961"/>
    </source>
</evidence>
<gene>
    <name evidence="2" type="ORF">ODV14_10055</name>
</gene>
<accession>A0AAW6BEQ7</accession>